<dbReference type="Proteomes" id="UP000157220">
    <property type="component" value="Segment"/>
</dbReference>
<evidence type="ECO:0000313" key="1">
    <source>
        <dbReference type="EMBL" id="ANG08838.1"/>
    </source>
</evidence>
<dbReference type="InterPro" id="IPR029058">
    <property type="entry name" value="AB_hydrolase_fold"/>
</dbReference>
<dbReference type="SUPFAM" id="SSF53474">
    <property type="entry name" value="alpha/beta-Hydrolases"/>
    <property type="match status" value="1"/>
</dbReference>
<proteinExistence type="predicted"/>
<dbReference type="EMBL" id="KU342001">
    <property type="protein sequence ID" value="ANG08838.1"/>
    <property type="molecule type" value="Genomic_DNA"/>
</dbReference>
<sequence>MFALNLFDHLLRYHQKMTPHTGVVTLLWRQEGVLRMSDLIQEVMIVNVTEFLGRFPKDKRMHCIGHDLGAHVCAAVCRQFYQVHGRKCHRIVALSPSPAFVSTSLWRYNRERALSSKDAKYVVVLASNRNRFSNPRLFGHEYITTDWDGLQSDMCDYRKSLTIYKTICGTSYYLKTVCEHIEVKLSSPLTYSQVCSHLSSIFVFMRSLDVLGAMTMFRSVSRPPIGYYGHFHTAWNGYSISKDYRYPLYFDSETSWYATHVGDGVTPYGAVVILSYSGSSTRITAGSRRVFREMITYGTQYELETALIPKESLSRFVVNHTDRAILLSAHVMWSHGCEDDNCAVPMSSFFVQRVECKWFTAYSSVCGLVGEARMMPAYRDMLDVKGAGLTMQVPPKRGRCLRNRARMSGKLPSKLSEMNVTVGAKVDLELSPKHWFFELFGIDMVKDGGLKRAVFSYWDICREARSFVTVRADRRRGNFQFSFKQEGSYTIFFDYAFEVVEWTCHVSKAPPTRAPSTAAPDAAAVVEWRDIRNASSDSVAPSVVSDGISVQATPESYVIP</sequence>
<reference evidence="1 2" key="1">
    <citation type="submission" date="2015-12" db="EMBL/GenBank/DDBJ databases">
        <title>Genome sequencing and molecular characterization of Fowl Adenovirus type 4 isolated from healthy poultry bird in India.</title>
        <authorList>
            <person name="Appaiahgari M.B."/>
            <person name="Kathaperumal K."/>
            <person name="Gulati B.R."/>
            <person name="Singh A."/>
            <person name="Vrati S."/>
        </authorList>
    </citation>
    <scope>NUCLEOTIDE SEQUENCE [LARGE SCALE GENOMIC DNA]</scope>
    <source>
        <strain evidence="1">B1-7</strain>
    </source>
</reference>
<evidence type="ECO:0000313" key="2">
    <source>
        <dbReference type="Proteomes" id="UP000157220"/>
    </source>
</evidence>
<dbReference type="Gene3D" id="3.40.50.1820">
    <property type="entry name" value="alpha/beta hydrolase"/>
    <property type="match status" value="1"/>
</dbReference>
<accession>A0A173ADN3</accession>
<name>A0A173ADN3_FADV4</name>
<organism evidence="1 2">
    <name type="scientific">Fowl aviadenovirus 4</name>
    <name type="common">FAdV-4</name>
    <dbReference type="NCBI Taxonomy" id="130663"/>
    <lineage>
        <taxon>Viruses</taxon>
        <taxon>Varidnaviria</taxon>
        <taxon>Bamfordvirae</taxon>
        <taxon>Preplasmiviricota</taxon>
        <taxon>Polisuviricotina</taxon>
        <taxon>Pharingeaviricetes</taxon>
        <taxon>Rowavirales</taxon>
        <taxon>Adenoviridae</taxon>
        <taxon>Aviadenovirus</taxon>
        <taxon>Aviadenovirus hydropericardii</taxon>
        <taxon>Fowl aviadenovirus C</taxon>
    </lineage>
</organism>
<gene>
    <name evidence="1" type="primary">ORF 19</name>
</gene>
<protein>
    <submittedName>
        <fullName evidence="1">ORF 19</fullName>
    </submittedName>
</protein>